<dbReference type="RefSeq" id="WP_141645219.1">
    <property type="nucleotide sequence ID" value="NZ_VIFM01000114.1"/>
</dbReference>
<name>A0A540WVU4_9BACT</name>
<evidence type="ECO:0000256" key="1">
    <source>
        <dbReference type="SAM" id="MobiDB-lite"/>
    </source>
</evidence>
<proteinExistence type="predicted"/>
<evidence type="ECO:0000313" key="2">
    <source>
        <dbReference type="EMBL" id="TQF13050.1"/>
    </source>
</evidence>
<keyword evidence="3" id="KW-1185">Reference proteome</keyword>
<organism evidence="2 3">
    <name type="scientific">Myxococcus llanfairpwllgwyngyllgogerychwyrndrobwllllantysiliogogogochensis</name>
    <dbReference type="NCBI Taxonomy" id="2590453"/>
    <lineage>
        <taxon>Bacteria</taxon>
        <taxon>Pseudomonadati</taxon>
        <taxon>Myxococcota</taxon>
        <taxon>Myxococcia</taxon>
        <taxon>Myxococcales</taxon>
        <taxon>Cystobacterineae</taxon>
        <taxon>Myxococcaceae</taxon>
        <taxon>Myxococcus</taxon>
    </lineage>
</organism>
<dbReference type="Proteomes" id="UP000315369">
    <property type="component" value="Unassembled WGS sequence"/>
</dbReference>
<comment type="caution">
    <text evidence="2">The sequence shown here is derived from an EMBL/GenBank/DDBJ whole genome shotgun (WGS) entry which is preliminary data.</text>
</comment>
<gene>
    <name evidence="2" type="ORF">FJV41_25850</name>
</gene>
<sequence>MKTTVEDALRAELRQVLAEQTANPESSLASANVGASPLQWLEPALRWDWVPTVDGTMGDVAHHFYDGVPASIEDGAPFVSTSASFSGRYLTFLRVLSPSFEPVEELKESLERATPPSTPPASSSNPPGWTKVQNKASLLQWGADYTPAKSPYEWLAGMAARGLTTGPVRVDVQASTREGRMDAQPSLLKVRAKQGALKPLELKDGELLSLTVSMEGLGRVPLYTGHWFNGSMPILGRKGPFKGGYTPEQVFGAKGLLSGRVAEMMVAYQPSFELTVASSFFERHAEDLASAEEVQVAGFSFRGTREAPGPVRVSPGFAGGSVGLSGASASFEPPFIVAVLLETFD</sequence>
<feature type="region of interest" description="Disordered" evidence="1">
    <location>
        <begin position="106"/>
        <end position="129"/>
    </location>
</feature>
<dbReference type="AlphaFoldDB" id="A0A540WVU4"/>
<protein>
    <submittedName>
        <fullName evidence="2">Uncharacterized protein</fullName>
    </submittedName>
</protein>
<evidence type="ECO:0000313" key="3">
    <source>
        <dbReference type="Proteomes" id="UP000315369"/>
    </source>
</evidence>
<accession>A0A540WVU4</accession>
<reference evidence="2 3" key="1">
    <citation type="submission" date="2019-06" db="EMBL/GenBank/DDBJ databases">
        <authorList>
            <person name="Livingstone P."/>
            <person name="Whitworth D."/>
        </authorList>
    </citation>
    <scope>NUCLEOTIDE SEQUENCE [LARGE SCALE GENOMIC DNA]</scope>
    <source>
        <strain evidence="2 3">AM401</strain>
    </source>
</reference>
<dbReference type="EMBL" id="VIFM01000114">
    <property type="protein sequence ID" value="TQF13050.1"/>
    <property type="molecule type" value="Genomic_DNA"/>
</dbReference>
<dbReference type="OrthoDB" id="8951507at2"/>